<dbReference type="RefSeq" id="WP_068486233.1">
    <property type="nucleotide sequence ID" value="NZ_CP018760.1"/>
</dbReference>
<dbReference type="InterPro" id="IPR029024">
    <property type="entry name" value="TerB-like"/>
</dbReference>
<comment type="caution">
    <text evidence="1">The sequence shown here is derived from an EMBL/GenBank/DDBJ whole genome shotgun (WGS) entry which is preliminary data.</text>
</comment>
<accession>A0A1B7Z1L5</accession>
<evidence type="ECO:0008006" key="3">
    <source>
        <dbReference type="Google" id="ProtNLM"/>
    </source>
</evidence>
<dbReference type="AlphaFoldDB" id="A0A1B7Z1L5"/>
<reference evidence="2" key="1">
    <citation type="submission" date="2016-06" db="EMBL/GenBank/DDBJ databases">
        <authorList>
            <person name="Zhan P."/>
        </authorList>
    </citation>
    <scope>NUCLEOTIDE SEQUENCE [LARGE SCALE GENOMIC DNA]</scope>
    <source>
        <strain evidence="2">T28</strain>
    </source>
</reference>
<gene>
    <name evidence="1" type="ORF">A9200_09255</name>
</gene>
<dbReference type="Gene3D" id="1.10.3680.10">
    <property type="entry name" value="TerB-like"/>
    <property type="match status" value="1"/>
</dbReference>
<keyword evidence="2" id="KW-1185">Reference proteome</keyword>
<proteinExistence type="predicted"/>
<dbReference type="KEGG" id="mart:BTR34_13365"/>
<organism evidence="1 2">
    <name type="scientific">Maribacter hydrothermalis</name>
    <dbReference type="NCBI Taxonomy" id="1836467"/>
    <lineage>
        <taxon>Bacteria</taxon>
        <taxon>Pseudomonadati</taxon>
        <taxon>Bacteroidota</taxon>
        <taxon>Flavobacteriia</taxon>
        <taxon>Flavobacteriales</taxon>
        <taxon>Flavobacteriaceae</taxon>
        <taxon>Maribacter</taxon>
    </lineage>
</organism>
<dbReference type="OrthoDB" id="1143847at2"/>
<dbReference type="Proteomes" id="UP000092164">
    <property type="component" value="Unassembled WGS sequence"/>
</dbReference>
<dbReference type="EMBL" id="LZFP01000045">
    <property type="protein sequence ID" value="OBR36599.1"/>
    <property type="molecule type" value="Genomic_DNA"/>
</dbReference>
<dbReference type="STRING" id="1836467.BTR34_13365"/>
<sequence>MPTEKEKLSILSEMIGFAKVNNEVKQSEYDFLFSVAQQLEVSKKTFDSLFTSSVKHIIPKSQSDRIVQFHRLLLLMNIDNKQEMIEIKRIHDIGLKMGLPPGAIQQVLAIMHKYPDKIVPPDVLITIFNAHYN</sequence>
<name>A0A1B7Z1L5_9FLAO</name>
<evidence type="ECO:0000313" key="2">
    <source>
        <dbReference type="Proteomes" id="UP000092164"/>
    </source>
</evidence>
<protein>
    <recommendedName>
        <fullName evidence="3">TerB family tellurite resistance protein</fullName>
    </recommendedName>
</protein>
<dbReference type="SUPFAM" id="SSF158682">
    <property type="entry name" value="TerB-like"/>
    <property type="match status" value="1"/>
</dbReference>
<evidence type="ECO:0000313" key="1">
    <source>
        <dbReference type="EMBL" id="OBR36599.1"/>
    </source>
</evidence>